<feature type="binding site" evidence="5">
    <location>
        <position position="274"/>
    </location>
    <ligand>
        <name>substrate</name>
    </ligand>
</feature>
<evidence type="ECO:0000313" key="8">
    <source>
        <dbReference type="Proteomes" id="UP001499974"/>
    </source>
</evidence>
<dbReference type="InterPro" id="IPR001365">
    <property type="entry name" value="A_deaminase_dom"/>
</dbReference>
<comment type="caution">
    <text evidence="7">The sequence shown here is derived from an EMBL/GenBank/DDBJ whole genome shotgun (WGS) entry which is preliminary data.</text>
</comment>
<feature type="active site" description="Proton donor" evidence="5">
    <location>
        <position position="195"/>
    </location>
</feature>
<keyword evidence="2 5" id="KW-0378">Hydrolase</keyword>
<dbReference type="EC" id="3.5.4.2" evidence="5"/>
<reference evidence="8" key="1">
    <citation type="journal article" date="2019" name="Int. J. Syst. Evol. Microbiol.">
        <title>The Global Catalogue of Microorganisms (GCM) 10K type strain sequencing project: providing services to taxonomists for standard genome sequencing and annotation.</title>
        <authorList>
            <consortium name="The Broad Institute Genomics Platform"/>
            <consortium name="The Broad Institute Genome Sequencing Center for Infectious Disease"/>
            <person name="Wu L."/>
            <person name="Ma J."/>
        </authorList>
    </citation>
    <scope>NUCLEOTIDE SEQUENCE [LARGE SCALE GENOMIC DNA]</scope>
    <source>
        <strain evidence="8">JCM 18531</strain>
    </source>
</reference>
<feature type="binding site" evidence="5">
    <location>
        <position position="273"/>
    </location>
    <ligand>
        <name>Zn(2+)</name>
        <dbReference type="ChEBI" id="CHEBI:29105"/>
        <note>catalytic</note>
    </ligand>
</feature>
<dbReference type="Gene3D" id="3.20.20.140">
    <property type="entry name" value="Metal-dependent hydrolases"/>
    <property type="match status" value="1"/>
</dbReference>
<dbReference type="SUPFAM" id="SSF51556">
    <property type="entry name" value="Metallo-dependent hydrolases"/>
    <property type="match status" value="1"/>
</dbReference>
<comment type="similarity">
    <text evidence="5">Belongs to the metallo-dependent hydrolases superfamily. Adenosine and AMP deaminases family. Adenine deaminase type 2 subfamily.</text>
</comment>
<evidence type="ECO:0000256" key="4">
    <source>
        <dbReference type="ARBA" id="ARBA00023080"/>
    </source>
</evidence>
<dbReference type="EMBL" id="BAABKM010000001">
    <property type="protein sequence ID" value="GAA4692781.1"/>
    <property type="molecule type" value="Genomic_DNA"/>
</dbReference>
<proteinExistence type="inferred from homology"/>
<keyword evidence="4 5" id="KW-0546">Nucleotide metabolism</keyword>
<comment type="cofactor">
    <cofactor evidence="5">
        <name>Zn(2+)</name>
        <dbReference type="ChEBI" id="CHEBI:29105"/>
    </cofactor>
    <text evidence="5">Binds 1 zinc ion per subunit.</text>
</comment>
<name>A0ABP8WQH0_9ACTN</name>
<organism evidence="7 8">
    <name type="scientific">Nocardioides conyzicola</name>
    <dbReference type="NCBI Taxonomy" id="1651781"/>
    <lineage>
        <taxon>Bacteria</taxon>
        <taxon>Bacillati</taxon>
        <taxon>Actinomycetota</taxon>
        <taxon>Actinomycetes</taxon>
        <taxon>Propionibacteriales</taxon>
        <taxon>Nocardioidaceae</taxon>
        <taxon>Nocardioides</taxon>
    </lineage>
</organism>
<feature type="binding site" evidence="5">
    <location>
        <position position="13"/>
    </location>
    <ligand>
        <name>Zn(2+)</name>
        <dbReference type="ChEBI" id="CHEBI:29105"/>
        <note>catalytic</note>
    </ligand>
</feature>
<keyword evidence="8" id="KW-1185">Reference proteome</keyword>
<dbReference type="PANTHER" id="PTHR43114">
    <property type="entry name" value="ADENINE DEAMINASE"/>
    <property type="match status" value="1"/>
</dbReference>
<keyword evidence="3 5" id="KW-0862">Zinc</keyword>
<dbReference type="InterPro" id="IPR032466">
    <property type="entry name" value="Metal_Hydrolase"/>
</dbReference>
<dbReference type="RefSeq" id="WP_345518853.1">
    <property type="nucleotide sequence ID" value="NZ_BAABKM010000001.1"/>
</dbReference>
<dbReference type="Proteomes" id="UP001499974">
    <property type="component" value="Unassembled WGS sequence"/>
</dbReference>
<dbReference type="InterPro" id="IPR006330">
    <property type="entry name" value="Ado/ade_deaminase"/>
</dbReference>
<evidence type="ECO:0000256" key="3">
    <source>
        <dbReference type="ARBA" id="ARBA00022833"/>
    </source>
</evidence>
<evidence type="ECO:0000256" key="1">
    <source>
        <dbReference type="ARBA" id="ARBA00022723"/>
    </source>
</evidence>
<evidence type="ECO:0000256" key="5">
    <source>
        <dbReference type="HAMAP-Rule" id="MF_01962"/>
    </source>
</evidence>
<feature type="binding site" evidence="5">
    <location>
        <position position="192"/>
    </location>
    <ligand>
        <name>Zn(2+)</name>
        <dbReference type="ChEBI" id="CHEBI:29105"/>
        <note>catalytic</note>
    </ligand>
</feature>
<dbReference type="InterPro" id="IPR028892">
    <property type="entry name" value="ADE"/>
</dbReference>
<dbReference type="PANTHER" id="PTHR43114:SF6">
    <property type="entry name" value="ADENINE DEAMINASE"/>
    <property type="match status" value="1"/>
</dbReference>
<comment type="function">
    <text evidence="5">Catalyzes the hydrolytic deamination of adenine to hypoxanthine. Plays an important role in the purine salvage pathway and in nitrogen catabolism.</text>
</comment>
<comment type="catalytic activity">
    <reaction evidence="5">
        <text>adenine + H2O + H(+) = hypoxanthine + NH4(+)</text>
        <dbReference type="Rhea" id="RHEA:23688"/>
        <dbReference type="ChEBI" id="CHEBI:15377"/>
        <dbReference type="ChEBI" id="CHEBI:15378"/>
        <dbReference type="ChEBI" id="CHEBI:16708"/>
        <dbReference type="ChEBI" id="CHEBI:17368"/>
        <dbReference type="ChEBI" id="CHEBI:28938"/>
        <dbReference type="EC" id="3.5.4.2"/>
    </reaction>
</comment>
<protein>
    <recommendedName>
        <fullName evidence="5">Adenine deaminase</fullName>
        <shortName evidence="5">ADE</shortName>
        <ecNumber evidence="5">3.5.4.2</ecNumber>
    </recommendedName>
    <alternativeName>
        <fullName evidence="5">Adenine aminohydrolase</fullName>
        <shortName evidence="5">AAH</shortName>
    </alternativeName>
</protein>
<feature type="site" description="Important for catalytic activity" evidence="5">
    <location>
        <position position="216"/>
    </location>
</feature>
<feature type="binding site" evidence="5">
    <location>
        <position position="15"/>
    </location>
    <ligand>
        <name>Zn(2+)</name>
        <dbReference type="ChEBI" id="CHEBI:29105"/>
        <note>catalytic</note>
    </ligand>
</feature>
<gene>
    <name evidence="7" type="ORF">GCM10023349_04810</name>
</gene>
<feature type="domain" description="Adenosine deaminase" evidence="6">
    <location>
        <begin position="8"/>
        <end position="320"/>
    </location>
</feature>
<sequence>MTDWSAVPKAEIHLHLEGALESELLVELAQRNGVPLPSYDPAVLDARYRFGDLQDFLDVYFVNLAVMRTEQDFHDLAALYLRRAREAGVVRAESFFNPMVHVRAGVPLEAVMHGYAGAFADARRDGLSCALVLDFTRDLGAEAADEMLTAVAPYRDLIIGVGLDSTEIGYPPSLFRDVFARAAANGLHRTCHAGEEGDAEYVRQALDDLGVERVDHGLRAMEDPELVRRLADEQIAVNVCPLSNVALRAVDRMEVHPVFAMLEAGIRVTVSSDDPAYFGGQVDANFAALEQVGATEEQLAAIVANSFAAAWVDDAERAELEVRSAAPAG</sequence>
<keyword evidence="1 5" id="KW-0479">Metal-binding</keyword>
<evidence type="ECO:0000256" key="2">
    <source>
        <dbReference type="ARBA" id="ARBA00022801"/>
    </source>
</evidence>
<accession>A0ABP8WQH0</accession>
<dbReference type="NCBIfam" id="TIGR01430">
    <property type="entry name" value="aden_deam"/>
    <property type="match status" value="1"/>
</dbReference>
<dbReference type="Pfam" id="PF00962">
    <property type="entry name" value="A_deaminase"/>
    <property type="match status" value="1"/>
</dbReference>
<evidence type="ECO:0000313" key="7">
    <source>
        <dbReference type="EMBL" id="GAA4692781.1"/>
    </source>
</evidence>
<evidence type="ECO:0000259" key="6">
    <source>
        <dbReference type="Pfam" id="PF00962"/>
    </source>
</evidence>
<dbReference type="HAMAP" id="MF_01962">
    <property type="entry name" value="Adenine_deaminase"/>
    <property type="match status" value="1"/>
</dbReference>